<keyword evidence="3" id="KW-0808">Transferase</keyword>
<evidence type="ECO:0000259" key="2">
    <source>
        <dbReference type="Pfam" id="PF01757"/>
    </source>
</evidence>
<keyword evidence="3" id="KW-0012">Acyltransferase</keyword>
<feature type="transmembrane region" description="Helical" evidence="1">
    <location>
        <begin position="172"/>
        <end position="192"/>
    </location>
</feature>
<dbReference type="Proteomes" id="UP000540556">
    <property type="component" value="Unassembled WGS sequence"/>
</dbReference>
<evidence type="ECO:0000313" key="4">
    <source>
        <dbReference type="Proteomes" id="UP000540556"/>
    </source>
</evidence>
<protein>
    <submittedName>
        <fullName evidence="3">Acyltransferase</fullName>
    </submittedName>
</protein>
<dbReference type="PANTHER" id="PTHR23028">
    <property type="entry name" value="ACETYLTRANSFERASE"/>
    <property type="match status" value="1"/>
</dbReference>
<dbReference type="GO" id="GO:0016747">
    <property type="term" value="F:acyltransferase activity, transferring groups other than amino-acyl groups"/>
    <property type="evidence" value="ECO:0007669"/>
    <property type="project" value="InterPro"/>
</dbReference>
<dbReference type="InterPro" id="IPR002656">
    <property type="entry name" value="Acyl_transf_3_dom"/>
</dbReference>
<keyword evidence="1" id="KW-0472">Membrane</keyword>
<dbReference type="AlphaFoldDB" id="A0A7W4KC85"/>
<name>A0A7W4KC85_9PROT</name>
<comment type="caution">
    <text evidence="3">The sequence shown here is derived from an EMBL/GenBank/DDBJ whole genome shotgun (WGS) entry which is preliminary data.</text>
</comment>
<feature type="transmembrane region" description="Helical" evidence="1">
    <location>
        <begin position="199"/>
        <end position="215"/>
    </location>
</feature>
<evidence type="ECO:0000313" key="3">
    <source>
        <dbReference type="EMBL" id="MBB2204271.1"/>
    </source>
</evidence>
<proteinExistence type="predicted"/>
<gene>
    <name evidence="3" type="ORF">HLH27_04465</name>
</gene>
<keyword evidence="4" id="KW-1185">Reference proteome</keyword>
<reference evidence="3 4" key="1">
    <citation type="submission" date="2020-04" db="EMBL/GenBank/DDBJ databases">
        <title>Description of novel Gluconacetobacter.</title>
        <authorList>
            <person name="Sombolestani A."/>
        </authorList>
    </citation>
    <scope>NUCLEOTIDE SEQUENCE [LARGE SCALE GENOMIC DNA]</scope>
    <source>
        <strain evidence="3 4">LMG 27800</strain>
    </source>
</reference>
<evidence type="ECO:0000256" key="1">
    <source>
        <dbReference type="SAM" id="Phobius"/>
    </source>
</evidence>
<dbReference type="PANTHER" id="PTHR23028:SF131">
    <property type="entry name" value="BLR2367 PROTEIN"/>
    <property type="match status" value="1"/>
</dbReference>
<dbReference type="GO" id="GO:0016020">
    <property type="term" value="C:membrane"/>
    <property type="evidence" value="ECO:0007669"/>
    <property type="project" value="TreeGrafter"/>
</dbReference>
<feature type="transmembrane region" description="Helical" evidence="1">
    <location>
        <begin position="116"/>
        <end position="140"/>
    </location>
</feature>
<accession>A0A7W4KC85</accession>
<feature type="transmembrane region" description="Helical" evidence="1">
    <location>
        <begin position="35"/>
        <end position="54"/>
    </location>
</feature>
<keyword evidence="1" id="KW-1133">Transmembrane helix</keyword>
<feature type="transmembrane region" description="Helical" evidence="1">
    <location>
        <begin position="66"/>
        <end position="88"/>
    </location>
</feature>
<sequence length="340" mass="37417">MSFEHILWNAQALNPSAMWLKNLHDHFPWATGVDVFFVISGFVIVYSSGALFGAPGAMSAFAIRRLARVVPLYWLTTTLFLVISLTMAHQVNGTLGGLSYILASYLFIPSTRPDGIVQPVFGLGWTLNYEMLFYLVFVFCLRWRRGYAVLAASAVLALLTLVPHPAVTVLRFWGRPIVLEFCCGMLLALAAGKIVLSDAARLALGFAAIMFLAVMPPASGLPVHGGAATALVAAATLGRRSHTPPGMVEQWIMRLGEASYMLYLTHPFVMRAVALGFSHAHLHGYVVFYLLSCLVIAQAAAVALHYGFERRMNAAARRILEALFSEMARLWPMRQEKDAR</sequence>
<dbReference type="Pfam" id="PF01757">
    <property type="entry name" value="Acyl_transf_3"/>
    <property type="match status" value="1"/>
</dbReference>
<dbReference type="GO" id="GO:0000271">
    <property type="term" value="P:polysaccharide biosynthetic process"/>
    <property type="evidence" value="ECO:0007669"/>
    <property type="project" value="TreeGrafter"/>
</dbReference>
<keyword evidence="1" id="KW-0812">Transmembrane</keyword>
<feature type="domain" description="Acyltransferase 3" evidence="2">
    <location>
        <begin position="31"/>
        <end position="297"/>
    </location>
</feature>
<dbReference type="EMBL" id="JABEQK010000003">
    <property type="protein sequence ID" value="MBB2204271.1"/>
    <property type="molecule type" value="Genomic_DNA"/>
</dbReference>
<organism evidence="3 4">
    <name type="scientific">Gluconacetobacter takamatsuzukensis</name>
    <dbReference type="NCBI Taxonomy" id="1286190"/>
    <lineage>
        <taxon>Bacteria</taxon>
        <taxon>Pseudomonadati</taxon>
        <taxon>Pseudomonadota</taxon>
        <taxon>Alphaproteobacteria</taxon>
        <taxon>Acetobacterales</taxon>
        <taxon>Acetobacteraceae</taxon>
        <taxon>Gluconacetobacter</taxon>
    </lineage>
</organism>
<feature type="transmembrane region" description="Helical" evidence="1">
    <location>
        <begin position="147"/>
        <end position="166"/>
    </location>
</feature>
<dbReference type="InterPro" id="IPR050879">
    <property type="entry name" value="Acyltransferase_3"/>
</dbReference>
<feature type="transmembrane region" description="Helical" evidence="1">
    <location>
        <begin position="286"/>
        <end position="308"/>
    </location>
</feature>